<gene>
    <name evidence="2" type="primary">LOC110426992</name>
</gene>
<dbReference type="Proteomes" id="UP000504621">
    <property type="component" value="Unplaced"/>
</dbReference>
<name>A0A6J1BIB7_9ROSI</name>
<dbReference type="AlphaFoldDB" id="A0A6J1BIB7"/>
<evidence type="ECO:0000313" key="1">
    <source>
        <dbReference type="Proteomes" id="UP000504621"/>
    </source>
</evidence>
<reference evidence="2" key="1">
    <citation type="submission" date="2025-08" db="UniProtKB">
        <authorList>
            <consortium name="RefSeq"/>
        </authorList>
    </citation>
    <scope>IDENTIFICATION</scope>
    <source>
        <tissue evidence="2">Leaf</tissue>
    </source>
</reference>
<sequence>MDSSLRTFLLNSPERSVPLPWERFFDLRLKIIFYKNNLSEALVADLRSKVNLGGGLFHESTLWSQITGSSIDHSRYCLIRMKYDQDHPFVLQASCCCGPLMYLVVPEPVWYCPLCGHPFPIFC</sequence>
<proteinExistence type="predicted"/>
<organism evidence="1 2">
    <name type="scientific">Herrania umbratica</name>
    <dbReference type="NCBI Taxonomy" id="108875"/>
    <lineage>
        <taxon>Eukaryota</taxon>
        <taxon>Viridiplantae</taxon>
        <taxon>Streptophyta</taxon>
        <taxon>Embryophyta</taxon>
        <taxon>Tracheophyta</taxon>
        <taxon>Spermatophyta</taxon>
        <taxon>Magnoliopsida</taxon>
        <taxon>eudicotyledons</taxon>
        <taxon>Gunneridae</taxon>
        <taxon>Pentapetalae</taxon>
        <taxon>rosids</taxon>
        <taxon>malvids</taxon>
        <taxon>Malvales</taxon>
        <taxon>Malvaceae</taxon>
        <taxon>Byttnerioideae</taxon>
        <taxon>Herrania</taxon>
    </lineage>
</organism>
<dbReference type="OrthoDB" id="929756at2759"/>
<evidence type="ECO:0000313" key="2">
    <source>
        <dbReference type="RefSeq" id="XP_021298024.1"/>
    </source>
</evidence>
<accession>A0A6J1BIB7</accession>
<protein>
    <submittedName>
        <fullName evidence="2">Uncharacterized protein LOC110426992</fullName>
    </submittedName>
</protein>
<keyword evidence="1" id="KW-1185">Reference proteome</keyword>
<dbReference type="RefSeq" id="XP_021298024.1">
    <property type="nucleotide sequence ID" value="XM_021442349.1"/>
</dbReference>
<dbReference type="GeneID" id="110426992"/>